<dbReference type="NCBIfam" id="TIGR01786">
    <property type="entry name" value="TonB-hemlactrns"/>
    <property type="match status" value="1"/>
</dbReference>
<dbReference type="Gene3D" id="2.170.130.10">
    <property type="entry name" value="TonB-dependent receptor, plug domain"/>
    <property type="match status" value="1"/>
</dbReference>
<dbReference type="EMBL" id="JBBLZC010000016">
    <property type="protein sequence ID" value="MEK0084636.1"/>
    <property type="molecule type" value="Genomic_DNA"/>
</dbReference>
<feature type="domain" description="TonB-dependent receptor plug" evidence="14">
    <location>
        <begin position="62"/>
        <end position="164"/>
    </location>
</feature>
<sequence length="705" mass="76070">MTGRTIAMRRSHGLLVAAAAAMAGAGAAAQEQAGGTGATSPDGAVLDPITVTATSNPLESFEYPGQVSVVGRRQIESLNPSKPADVLRYVPGVAFEGGPRRTGEVPSIRGFSGPDVTVLFDGTRQSFHSGHDGRLFIDPDLTKRVEVVRGPTSALYGSGGLGGTIEFRTVDAADFLRAGETAGTRFRTGYATADKERQFQATGFAQAQGTDLVGSLSLRDSASIELGDGSRLHDAGQETFAGLLKGSYTGVRNHRFELSYLGFRGEAEEPNNPQGLGSGGLTDKDIRNDTLRAGWRWSSPDRPWLDLGLTAYYAGTEVEERPLDDTGLSPEGARLTRKVDTVGMRADNRTRLDHGGGTSSLFTYGVEAYRDDQDGRSSVTADNERAGVPDAEATTTALFLQDELVLDRPLGTPGTWLVIPGLRYDHFSNASPFGEDTDDGKLSPKLGVTWLPVEWLSLFGTYAQAFRAPTFDELYANGLHFSIPRFGDNFFVANTDLKPQETTNYEIGAGLKLENVAFEGDKVQVKGSYFWIKGKDFIDLEVVQPTPPSCFPPNCDGTTRAVNVADAELQGAEIEAAYENRRILAALGYAQLDGEDENTGRPLGVLQPNRLTAQLAVKLPEIDVVAGWRGIFAGRLDRADPGEERDAYRVHGLFATWEPAEGPLEGVRLDLGVDNLFDETYAQVFTGAVEEGRDFKAAISYTLRW</sequence>
<dbReference type="InterPro" id="IPR010949">
    <property type="entry name" value="TonB_Hb/transfer/lactofer_rcpt"/>
</dbReference>
<keyword evidence="16" id="KW-1185">Reference proteome</keyword>
<evidence type="ECO:0000256" key="6">
    <source>
        <dbReference type="ARBA" id="ARBA00022729"/>
    </source>
</evidence>
<dbReference type="Proteomes" id="UP001375743">
    <property type="component" value="Unassembled WGS sequence"/>
</dbReference>
<evidence type="ECO:0000313" key="15">
    <source>
        <dbReference type="EMBL" id="MEK0084636.1"/>
    </source>
</evidence>
<keyword evidence="15" id="KW-0675">Receptor</keyword>
<evidence type="ECO:0000256" key="12">
    <source>
        <dbReference type="SAM" id="SignalP"/>
    </source>
</evidence>
<dbReference type="InterPro" id="IPR037066">
    <property type="entry name" value="Plug_dom_sf"/>
</dbReference>
<evidence type="ECO:0000259" key="14">
    <source>
        <dbReference type="Pfam" id="PF07715"/>
    </source>
</evidence>
<keyword evidence="7 11" id="KW-0798">TonB box</keyword>
<keyword evidence="9 10" id="KW-0998">Cell outer membrane</keyword>
<feature type="chain" id="PRO_5045845478" evidence="12">
    <location>
        <begin position="30"/>
        <end position="705"/>
    </location>
</feature>
<evidence type="ECO:0000256" key="9">
    <source>
        <dbReference type="ARBA" id="ARBA00023237"/>
    </source>
</evidence>
<dbReference type="InterPro" id="IPR036942">
    <property type="entry name" value="Beta-barrel_TonB_sf"/>
</dbReference>
<proteinExistence type="inferred from homology"/>
<evidence type="ECO:0000259" key="13">
    <source>
        <dbReference type="Pfam" id="PF00593"/>
    </source>
</evidence>
<evidence type="ECO:0000256" key="2">
    <source>
        <dbReference type="ARBA" id="ARBA00009810"/>
    </source>
</evidence>
<evidence type="ECO:0000256" key="8">
    <source>
        <dbReference type="ARBA" id="ARBA00023136"/>
    </source>
</evidence>
<comment type="similarity">
    <text evidence="2 10 11">Belongs to the TonB-dependent receptor family.</text>
</comment>
<dbReference type="PANTHER" id="PTHR30069:SF41">
    <property type="entry name" value="HEME_HEMOPEXIN UTILIZATION PROTEIN C"/>
    <property type="match status" value="1"/>
</dbReference>
<evidence type="ECO:0000256" key="1">
    <source>
        <dbReference type="ARBA" id="ARBA00004571"/>
    </source>
</evidence>
<dbReference type="InterPro" id="IPR000531">
    <property type="entry name" value="Beta-barrel_TonB"/>
</dbReference>
<evidence type="ECO:0000256" key="7">
    <source>
        <dbReference type="ARBA" id="ARBA00023077"/>
    </source>
</evidence>
<accession>A0ABU8XTV1</accession>
<keyword evidence="8 10" id="KW-0472">Membrane</keyword>
<evidence type="ECO:0000256" key="4">
    <source>
        <dbReference type="ARBA" id="ARBA00022452"/>
    </source>
</evidence>
<dbReference type="Gene3D" id="2.40.170.20">
    <property type="entry name" value="TonB-dependent receptor, beta-barrel domain"/>
    <property type="match status" value="1"/>
</dbReference>
<comment type="caution">
    <text evidence="15">The sequence shown here is derived from an EMBL/GenBank/DDBJ whole genome shotgun (WGS) entry which is preliminary data.</text>
</comment>
<organism evidence="15 16">
    <name type="scientific">Benzoatithermus flavus</name>
    <dbReference type="NCBI Taxonomy" id="3108223"/>
    <lineage>
        <taxon>Bacteria</taxon>
        <taxon>Pseudomonadati</taxon>
        <taxon>Pseudomonadota</taxon>
        <taxon>Alphaproteobacteria</taxon>
        <taxon>Geminicoccales</taxon>
        <taxon>Geminicoccaceae</taxon>
        <taxon>Benzoatithermus</taxon>
    </lineage>
</organism>
<dbReference type="PANTHER" id="PTHR30069">
    <property type="entry name" value="TONB-DEPENDENT OUTER MEMBRANE RECEPTOR"/>
    <property type="match status" value="1"/>
</dbReference>
<keyword evidence="5 10" id="KW-0812">Transmembrane</keyword>
<keyword evidence="4 10" id="KW-1134">Transmembrane beta strand</keyword>
<dbReference type="CDD" id="cd01347">
    <property type="entry name" value="ligand_gated_channel"/>
    <property type="match status" value="1"/>
</dbReference>
<gene>
    <name evidence="15" type="ORF">U1T56_15885</name>
</gene>
<dbReference type="Pfam" id="PF07715">
    <property type="entry name" value="Plug"/>
    <property type="match status" value="1"/>
</dbReference>
<evidence type="ECO:0000313" key="16">
    <source>
        <dbReference type="Proteomes" id="UP001375743"/>
    </source>
</evidence>
<feature type="signal peptide" evidence="12">
    <location>
        <begin position="1"/>
        <end position="29"/>
    </location>
</feature>
<evidence type="ECO:0000256" key="5">
    <source>
        <dbReference type="ARBA" id="ARBA00022692"/>
    </source>
</evidence>
<reference evidence="15 16" key="1">
    <citation type="submission" date="2024-01" db="EMBL/GenBank/DDBJ databases">
        <title>Multi-omics insights into the function and evolution of sodium benzoate biodegradation pathways in Benzoatithermus flavus gen. nov., sp. nov. from hot spring.</title>
        <authorList>
            <person name="Hu C.-J."/>
            <person name="Li W.-J."/>
        </authorList>
    </citation>
    <scope>NUCLEOTIDE SEQUENCE [LARGE SCALE GENOMIC DNA]</scope>
    <source>
        <strain evidence="15 16">SYSU G07066</strain>
    </source>
</reference>
<dbReference type="Pfam" id="PF00593">
    <property type="entry name" value="TonB_dep_Rec_b-barrel"/>
    <property type="match status" value="1"/>
</dbReference>
<dbReference type="InterPro" id="IPR012910">
    <property type="entry name" value="Plug_dom"/>
</dbReference>
<keyword evidence="6 12" id="KW-0732">Signal</keyword>
<dbReference type="InterPro" id="IPR011276">
    <property type="entry name" value="TonB_haem/Hb_rcpt"/>
</dbReference>
<protein>
    <submittedName>
        <fullName evidence="15">TonB-dependent hemoglobin/transferrin/lactoferrin family receptor</fullName>
    </submittedName>
</protein>
<evidence type="ECO:0000256" key="10">
    <source>
        <dbReference type="PROSITE-ProRule" id="PRU01360"/>
    </source>
</evidence>
<name>A0ABU8XTV1_9PROT</name>
<comment type="subcellular location">
    <subcellularLocation>
        <location evidence="1 10">Cell outer membrane</location>
        <topology evidence="1 10">Multi-pass membrane protein</topology>
    </subcellularLocation>
</comment>
<dbReference type="PROSITE" id="PS52016">
    <property type="entry name" value="TONB_DEPENDENT_REC_3"/>
    <property type="match status" value="1"/>
</dbReference>
<dbReference type="NCBIfam" id="TIGR01785">
    <property type="entry name" value="TonB-hemin"/>
    <property type="match status" value="1"/>
</dbReference>
<dbReference type="SUPFAM" id="SSF56935">
    <property type="entry name" value="Porins"/>
    <property type="match status" value="1"/>
</dbReference>
<evidence type="ECO:0000256" key="3">
    <source>
        <dbReference type="ARBA" id="ARBA00022448"/>
    </source>
</evidence>
<dbReference type="InterPro" id="IPR039426">
    <property type="entry name" value="TonB-dep_rcpt-like"/>
</dbReference>
<evidence type="ECO:0000256" key="11">
    <source>
        <dbReference type="RuleBase" id="RU003357"/>
    </source>
</evidence>
<dbReference type="RefSeq" id="WP_418160482.1">
    <property type="nucleotide sequence ID" value="NZ_JBBLZC010000016.1"/>
</dbReference>
<feature type="domain" description="TonB-dependent receptor-like beta-barrel" evidence="13">
    <location>
        <begin position="242"/>
        <end position="676"/>
    </location>
</feature>
<keyword evidence="3 10" id="KW-0813">Transport</keyword>